<sequence length="87" mass="10014">MPSTGRDAFWGVSIHPPEYPQALAKRPSEHAGFERATTAESLPLRRTEEEGMVKYSIVDRSEANASFDYLRMELPVERFRQSRPEVF</sequence>
<reference evidence="1 2" key="1">
    <citation type="submission" date="2020-08" db="EMBL/GenBank/DDBJ databases">
        <title>Genomic Encyclopedia of Type Strains, Phase IV (KMG-V): Genome sequencing to study the core and pangenomes of soil and plant-associated prokaryotes.</title>
        <authorList>
            <person name="Whitman W."/>
        </authorList>
    </citation>
    <scope>NUCLEOTIDE SEQUENCE [LARGE SCALE GENOMIC DNA]</scope>
    <source>
        <strain evidence="1 2">SEMIA 4089</strain>
    </source>
</reference>
<name>A0A7W6R1Z8_9HYPH</name>
<evidence type="ECO:0000313" key="1">
    <source>
        <dbReference type="EMBL" id="MBB4235254.1"/>
    </source>
</evidence>
<dbReference type="EMBL" id="JACIFY010000005">
    <property type="protein sequence ID" value="MBB4235254.1"/>
    <property type="molecule type" value="Genomic_DNA"/>
</dbReference>
<accession>A0A7W6R1Z8</accession>
<comment type="caution">
    <text evidence="1">The sequence shown here is derived from an EMBL/GenBank/DDBJ whole genome shotgun (WGS) entry which is preliminary data.</text>
</comment>
<evidence type="ECO:0000313" key="2">
    <source>
        <dbReference type="Proteomes" id="UP000540909"/>
    </source>
</evidence>
<protein>
    <submittedName>
        <fullName evidence="1">Uncharacterized protein</fullName>
    </submittedName>
</protein>
<dbReference type="AlphaFoldDB" id="A0A7W6R1Z8"/>
<dbReference type="Proteomes" id="UP000540909">
    <property type="component" value="Unassembled WGS sequence"/>
</dbReference>
<gene>
    <name evidence="1" type="ORF">GGD57_001816</name>
</gene>
<dbReference type="RefSeq" id="WP_184469175.1">
    <property type="nucleotide sequence ID" value="NZ_JACIFY010000005.1"/>
</dbReference>
<organism evidence="1 2">
    <name type="scientific">Rhizobium esperanzae</name>
    <dbReference type="NCBI Taxonomy" id="1967781"/>
    <lineage>
        <taxon>Bacteria</taxon>
        <taxon>Pseudomonadati</taxon>
        <taxon>Pseudomonadota</taxon>
        <taxon>Alphaproteobacteria</taxon>
        <taxon>Hyphomicrobiales</taxon>
        <taxon>Rhizobiaceae</taxon>
        <taxon>Rhizobium/Agrobacterium group</taxon>
        <taxon>Rhizobium</taxon>
    </lineage>
</organism>
<proteinExistence type="predicted"/>